<organism evidence="1 2">
    <name type="scientific">Protopolystoma xenopodis</name>
    <dbReference type="NCBI Taxonomy" id="117903"/>
    <lineage>
        <taxon>Eukaryota</taxon>
        <taxon>Metazoa</taxon>
        <taxon>Spiralia</taxon>
        <taxon>Lophotrochozoa</taxon>
        <taxon>Platyhelminthes</taxon>
        <taxon>Monogenea</taxon>
        <taxon>Polyopisthocotylea</taxon>
        <taxon>Polystomatidea</taxon>
        <taxon>Polystomatidae</taxon>
        <taxon>Protopolystoma</taxon>
    </lineage>
</organism>
<proteinExistence type="predicted"/>
<protein>
    <submittedName>
        <fullName evidence="1">Uncharacterized protein</fullName>
    </submittedName>
</protein>
<gene>
    <name evidence="1" type="ORF">PXEA_LOCUS433</name>
</gene>
<name>A0A3S5AWM7_9PLAT</name>
<dbReference type="EMBL" id="CAAALY010000778">
    <property type="protein sequence ID" value="VEL06993.1"/>
    <property type="molecule type" value="Genomic_DNA"/>
</dbReference>
<dbReference type="AlphaFoldDB" id="A0A3S5AWM7"/>
<keyword evidence="2" id="KW-1185">Reference proteome</keyword>
<evidence type="ECO:0000313" key="2">
    <source>
        <dbReference type="Proteomes" id="UP000784294"/>
    </source>
</evidence>
<reference evidence="1" key="1">
    <citation type="submission" date="2018-11" db="EMBL/GenBank/DDBJ databases">
        <authorList>
            <consortium name="Pathogen Informatics"/>
        </authorList>
    </citation>
    <scope>NUCLEOTIDE SEQUENCE</scope>
</reference>
<dbReference type="Proteomes" id="UP000784294">
    <property type="component" value="Unassembled WGS sequence"/>
</dbReference>
<sequence>MAASNNQWPKQSESILRDLKGERHIRLTPSHRLRRLADDILALFESGPSVPLHMPLPSLPEIFQKKLGHEMPVWLDVDLAEIYPPAGVRATGNICSGNRGMTLGNLDWPDTTTMQSLQQSSGSEASTNSQTTSYFGGVMVRISGNITSEYLNITNSWHAGLA</sequence>
<accession>A0A3S5AWM7</accession>
<comment type="caution">
    <text evidence="1">The sequence shown here is derived from an EMBL/GenBank/DDBJ whole genome shotgun (WGS) entry which is preliminary data.</text>
</comment>
<evidence type="ECO:0000313" key="1">
    <source>
        <dbReference type="EMBL" id="VEL06993.1"/>
    </source>
</evidence>